<organism evidence="3 4">
    <name type="scientific">Elysia marginata</name>
    <dbReference type="NCBI Taxonomy" id="1093978"/>
    <lineage>
        <taxon>Eukaryota</taxon>
        <taxon>Metazoa</taxon>
        <taxon>Spiralia</taxon>
        <taxon>Lophotrochozoa</taxon>
        <taxon>Mollusca</taxon>
        <taxon>Gastropoda</taxon>
        <taxon>Heterobranchia</taxon>
        <taxon>Euthyneura</taxon>
        <taxon>Panpulmonata</taxon>
        <taxon>Sacoglossa</taxon>
        <taxon>Placobranchoidea</taxon>
        <taxon>Plakobranchidae</taxon>
        <taxon>Elysia</taxon>
    </lineage>
</organism>
<feature type="compositionally biased region" description="Basic residues" evidence="1">
    <location>
        <begin position="213"/>
        <end position="222"/>
    </location>
</feature>
<gene>
    <name evidence="3" type="ORF">ElyMa_006681800</name>
</gene>
<sequence length="324" mass="35194">MNDDGLSIWAHVILPVLIAILVFFLLILVFVLCNRRRRERHRLEVADDVIEKEAISNDRNPIIFPEELDLAYTSNGGDVSGVSFKPRDPLVLPSDCKGAGGDMGHRGSRGSCGRPDRANWSPAEGETTRMLRNSDFCGGGSSRNSRASNNRGSNGCGGSGSQPDVLETATSPPFPDVAAFSTAEGRFGEEGDQNAMHVYPSGGAAGPEDAQRRAKRKKRSGGRKRDTKDSRKKKREKDKGVSVSASSTLSWDRPEHHYLDESEMASKSSTLNSVRSGRTSGSRTGGSGRSPPPRSPPPYWQSQGDPPPYRLPPTYITNNNITRV</sequence>
<keyword evidence="4" id="KW-1185">Reference proteome</keyword>
<feature type="region of interest" description="Disordered" evidence="1">
    <location>
        <begin position="192"/>
        <end position="324"/>
    </location>
</feature>
<keyword evidence="2" id="KW-0812">Transmembrane</keyword>
<reference evidence="3 4" key="1">
    <citation type="journal article" date="2021" name="Elife">
        <title>Chloroplast acquisition without the gene transfer in kleptoplastic sea slugs, Plakobranchus ocellatus.</title>
        <authorList>
            <person name="Maeda T."/>
            <person name="Takahashi S."/>
            <person name="Yoshida T."/>
            <person name="Shimamura S."/>
            <person name="Takaki Y."/>
            <person name="Nagai Y."/>
            <person name="Toyoda A."/>
            <person name="Suzuki Y."/>
            <person name="Arimoto A."/>
            <person name="Ishii H."/>
            <person name="Satoh N."/>
            <person name="Nishiyama T."/>
            <person name="Hasebe M."/>
            <person name="Maruyama T."/>
            <person name="Minagawa J."/>
            <person name="Obokata J."/>
            <person name="Shigenobu S."/>
        </authorList>
    </citation>
    <scope>NUCLEOTIDE SEQUENCE [LARGE SCALE GENOMIC DNA]</scope>
</reference>
<dbReference type="AlphaFoldDB" id="A0AAV4IRD6"/>
<protein>
    <submittedName>
        <fullName evidence="3">Uncharacterized protein</fullName>
    </submittedName>
</protein>
<feature type="compositionally biased region" description="Polar residues" evidence="1">
    <location>
        <begin position="265"/>
        <end position="274"/>
    </location>
</feature>
<evidence type="ECO:0000313" key="3">
    <source>
        <dbReference type="EMBL" id="GFS11812.1"/>
    </source>
</evidence>
<feature type="compositionally biased region" description="Polar residues" evidence="1">
    <location>
        <begin position="315"/>
        <end position="324"/>
    </location>
</feature>
<feature type="transmembrane region" description="Helical" evidence="2">
    <location>
        <begin position="12"/>
        <end position="33"/>
    </location>
</feature>
<proteinExistence type="predicted"/>
<name>A0AAV4IRD6_9GAST</name>
<keyword evidence="2" id="KW-0472">Membrane</keyword>
<feature type="region of interest" description="Disordered" evidence="1">
    <location>
        <begin position="97"/>
        <end position="179"/>
    </location>
</feature>
<dbReference type="EMBL" id="BMAT01013381">
    <property type="protein sequence ID" value="GFS11812.1"/>
    <property type="molecule type" value="Genomic_DNA"/>
</dbReference>
<comment type="caution">
    <text evidence="3">The sequence shown here is derived from an EMBL/GenBank/DDBJ whole genome shotgun (WGS) entry which is preliminary data.</text>
</comment>
<evidence type="ECO:0000256" key="1">
    <source>
        <dbReference type="SAM" id="MobiDB-lite"/>
    </source>
</evidence>
<keyword evidence="2" id="KW-1133">Transmembrane helix</keyword>
<evidence type="ECO:0000313" key="4">
    <source>
        <dbReference type="Proteomes" id="UP000762676"/>
    </source>
</evidence>
<feature type="compositionally biased region" description="Low complexity" evidence="1">
    <location>
        <begin position="142"/>
        <end position="153"/>
    </location>
</feature>
<evidence type="ECO:0000256" key="2">
    <source>
        <dbReference type="SAM" id="Phobius"/>
    </source>
</evidence>
<accession>A0AAV4IRD6</accession>
<feature type="compositionally biased region" description="Pro residues" evidence="1">
    <location>
        <begin position="290"/>
        <end position="311"/>
    </location>
</feature>
<dbReference type="Proteomes" id="UP000762676">
    <property type="component" value="Unassembled WGS sequence"/>
</dbReference>